<gene>
    <name evidence="1" type="ORF">CALMAC_LOCUS8824</name>
</gene>
<protein>
    <submittedName>
        <fullName evidence="1">Uncharacterized protein</fullName>
    </submittedName>
</protein>
<accession>A0A653CHQ0</accession>
<dbReference type="AlphaFoldDB" id="A0A653CHQ0"/>
<dbReference type="OrthoDB" id="68020at2759"/>
<evidence type="ECO:0000313" key="2">
    <source>
        <dbReference type="Proteomes" id="UP000410492"/>
    </source>
</evidence>
<organism evidence="1 2">
    <name type="scientific">Callosobruchus maculatus</name>
    <name type="common">Southern cowpea weevil</name>
    <name type="synonym">Pulse bruchid</name>
    <dbReference type="NCBI Taxonomy" id="64391"/>
    <lineage>
        <taxon>Eukaryota</taxon>
        <taxon>Metazoa</taxon>
        <taxon>Ecdysozoa</taxon>
        <taxon>Arthropoda</taxon>
        <taxon>Hexapoda</taxon>
        <taxon>Insecta</taxon>
        <taxon>Pterygota</taxon>
        <taxon>Neoptera</taxon>
        <taxon>Endopterygota</taxon>
        <taxon>Coleoptera</taxon>
        <taxon>Polyphaga</taxon>
        <taxon>Cucujiformia</taxon>
        <taxon>Chrysomeloidea</taxon>
        <taxon>Chrysomelidae</taxon>
        <taxon>Bruchinae</taxon>
        <taxon>Bruchini</taxon>
        <taxon>Callosobruchus</taxon>
    </lineage>
</organism>
<dbReference type="Proteomes" id="UP000410492">
    <property type="component" value="Unassembled WGS sequence"/>
</dbReference>
<reference evidence="1 2" key="1">
    <citation type="submission" date="2019-01" db="EMBL/GenBank/DDBJ databases">
        <authorList>
            <person name="Sayadi A."/>
        </authorList>
    </citation>
    <scope>NUCLEOTIDE SEQUENCE [LARGE SCALE GENOMIC DNA]</scope>
</reference>
<keyword evidence="2" id="KW-1185">Reference proteome</keyword>
<evidence type="ECO:0000313" key="1">
    <source>
        <dbReference type="EMBL" id="VEN46854.1"/>
    </source>
</evidence>
<sequence>MKVTPPDQERRIPYITELNDLLNRDYFNENKLPDEDLAKLKKHFVAQYTGLENVIVDDVEQLYDSPALNDLFAKDLPLIPNVKEAIERAGGGLEDMKISQEIVEFILSKGAFGASGPELQRMFAYVEKSVLVTNVMRLWDAGILIRVGICSLRFVHYAHRSHWFIDAYQISADQQSEENEESLDEQILSQWLCRILSHVINNPKISFWNVCAKFPFLRPVDIFYLLEILQEIGSVKLYSYSRPENDIFSDWVNPHEEYTTILDDFEDVCIQPTNIPMLALGSFYQTLTIPNN</sequence>
<dbReference type="EMBL" id="CAACVG010007752">
    <property type="protein sequence ID" value="VEN46854.1"/>
    <property type="molecule type" value="Genomic_DNA"/>
</dbReference>
<proteinExistence type="predicted"/>
<name>A0A653CHQ0_CALMS</name>